<evidence type="ECO:0000313" key="1">
    <source>
        <dbReference type="EMBL" id="CAB5068548.1"/>
    </source>
</evidence>
<sequence length="141" mass="15748">MNQGGFETCERRQVSADIAAIRVESNGLNSWIEDPIRIRVRASTRRPLPVQLVIGNVGICEELHEVSGSDSPVQVQVFSQEGCNHHARSVMHKSFKEKLLHGCIHKWIPRASLPPGLCVLLILTPDVTAIPVVNLRDLWTR</sequence>
<organism evidence="1">
    <name type="scientific">freshwater metagenome</name>
    <dbReference type="NCBI Taxonomy" id="449393"/>
    <lineage>
        <taxon>unclassified sequences</taxon>
        <taxon>metagenomes</taxon>
        <taxon>ecological metagenomes</taxon>
    </lineage>
</organism>
<dbReference type="AlphaFoldDB" id="A0A6J7UVN5"/>
<protein>
    <submittedName>
        <fullName evidence="1">Unannotated protein</fullName>
    </submittedName>
</protein>
<reference evidence="1" key="1">
    <citation type="submission" date="2020-05" db="EMBL/GenBank/DDBJ databases">
        <authorList>
            <person name="Chiriac C."/>
            <person name="Salcher M."/>
            <person name="Ghai R."/>
            <person name="Kavagutti S V."/>
        </authorList>
    </citation>
    <scope>NUCLEOTIDE SEQUENCE</scope>
</reference>
<accession>A0A6J7UVN5</accession>
<name>A0A6J7UVN5_9ZZZZ</name>
<gene>
    <name evidence="1" type="ORF">UFOPK4354_01542</name>
</gene>
<dbReference type="EMBL" id="CAFBQW010000205">
    <property type="protein sequence ID" value="CAB5068548.1"/>
    <property type="molecule type" value="Genomic_DNA"/>
</dbReference>
<proteinExistence type="predicted"/>